<dbReference type="GO" id="GO:0047617">
    <property type="term" value="F:fatty acyl-CoA hydrolase activity"/>
    <property type="evidence" value="ECO:0007669"/>
    <property type="project" value="InterPro"/>
</dbReference>
<dbReference type="GO" id="GO:0006637">
    <property type="term" value="P:acyl-CoA metabolic process"/>
    <property type="evidence" value="ECO:0007669"/>
    <property type="project" value="InterPro"/>
</dbReference>
<dbReference type="Gene3D" id="2.40.160.210">
    <property type="entry name" value="Acyl-CoA thioesterase, double hotdog domain"/>
    <property type="match status" value="1"/>
</dbReference>
<feature type="domain" description="Acyl-CoA thioesterase 2 C-terminal" evidence="3">
    <location>
        <begin position="170"/>
        <end position="270"/>
    </location>
</feature>
<dbReference type="Pfam" id="PF02551">
    <property type="entry name" value="Acyl_CoA_thio"/>
    <property type="match status" value="1"/>
</dbReference>
<dbReference type="InterPro" id="IPR049449">
    <property type="entry name" value="TesB_ACOT8-like_N"/>
</dbReference>
<sequence>MAHRSGSSTVDELVAALAVRRLGPDLFTATSTALPARRVFGGQTLAQCVVAASLTVPAPAVAHSLHAYFVRPGRPSAPFRFAVTTIRDGRSFATRRIEAVQDGEPTCVVIASFSPPEDGLTHQDPLPARPGPDGLAGRTPFHVAPDGAATAGAVELRACPPAGDPTPRAESAVWMRITAPLPDDPLLHRALLVYLSDFSILHGAFHLHGVTRPMIRTASLDHSMWLHRDGRADQWVLHESRSPSSGGGRAVGFASLYGGDGALLATAGQEMLVRLREPQEREP</sequence>
<evidence type="ECO:0000313" key="6">
    <source>
        <dbReference type="Proteomes" id="UP000185696"/>
    </source>
</evidence>
<dbReference type="GO" id="GO:0009062">
    <property type="term" value="P:fatty acid catabolic process"/>
    <property type="evidence" value="ECO:0007669"/>
    <property type="project" value="TreeGrafter"/>
</dbReference>
<evidence type="ECO:0000256" key="2">
    <source>
        <dbReference type="ARBA" id="ARBA00022801"/>
    </source>
</evidence>
<dbReference type="InterPro" id="IPR025652">
    <property type="entry name" value="TesB_C"/>
</dbReference>
<dbReference type="InterPro" id="IPR029069">
    <property type="entry name" value="HotDog_dom_sf"/>
</dbReference>
<evidence type="ECO:0000313" key="5">
    <source>
        <dbReference type="EMBL" id="OLF10304.1"/>
    </source>
</evidence>
<dbReference type="Proteomes" id="UP000185696">
    <property type="component" value="Unassembled WGS sequence"/>
</dbReference>
<comment type="similarity">
    <text evidence="1">Belongs to the C/M/P thioester hydrolase family.</text>
</comment>
<accession>A0A7Z0WMS2</accession>
<evidence type="ECO:0008006" key="7">
    <source>
        <dbReference type="Google" id="ProtNLM"/>
    </source>
</evidence>
<evidence type="ECO:0000259" key="4">
    <source>
        <dbReference type="Pfam" id="PF13622"/>
    </source>
</evidence>
<dbReference type="InterPro" id="IPR042171">
    <property type="entry name" value="Acyl-CoA_hotdog"/>
</dbReference>
<dbReference type="PANTHER" id="PTHR11066:SF34">
    <property type="entry name" value="ACYL-COENZYME A THIOESTERASE 8"/>
    <property type="match status" value="1"/>
</dbReference>
<reference evidence="5 6" key="1">
    <citation type="submission" date="2016-12" db="EMBL/GenBank/DDBJ databases">
        <title>The draft genome sequence of Actinophytocola xinjiangensis.</title>
        <authorList>
            <person name="Wang W."/>
            <person name="Yuan L."/>
        </authorList>
    </citation>
    <scope>NUCLEOTIDE SEQUENCE [LARGE SCALE GENOMIC DNA]</scope>
    <source>
        <strain evidence="5 6">CGMCC 4.4663</strain>
    </source>
</reference>
<dbReference type="InterPro" id="IPR003703">
    <property type="entry name" value="Acyl_CoA_thio"/>
</dbReference>
<evidence type="ECO:0000259" key="3">
    <source>
        <dbReference type="Pfam" id="PF02551"/>
    </source>
</evidence>
<proteinExistence type="inferred from homology"/>
<gene>
    <name evidence="5" type="ORF">BLA60_17320</name>
</gene>
<dbReference type="CDD" id="cd03444">
    <property type="entry name" value="Thioesterase_II_repeat1"/>
    <property type="match status" value="1"/>
</dbReference>
<dbReference type="CDD" id="cd03445">
    <property type="entry name" value="Thioesterase_II_repeat2"/>
    <property type="match status" value="1"/>
</dbReference>
<evidence type="ECO:0000256" key="1">
    <source>
        <dbReference type="ARBA" id="ARBA00006538"/>
    </source>
</evidence>
<keyword evidence="2" id="KW-0378">Hydrolase</keyword>
<comment type="caution">
    <text evidence="5">The sequence shown here is derived from an EMBL/GenBank/DDBJ whole genome shotgun (WGS) entry which is preliminary data.</text>
</comment>
<dbReference type="Pfam" id="PF13622">
    <property type="entry name" value="4HBT_3"/>
    <property type="match status" value="1"/>
</dbReference>
<dbReference type="EMBL" id="MSIF01000007">
    <property type="protein sequence ID" value="OLF10304.1"/>
    <property type="molecule type" value="Genomic_DNA"/>
</dbReference>
<dbReference type="AlphaFoldDB" id="A0A7Z0WMS2"/>
<keyword evidence="6" id="KW-1185">Reference proteome</keyword>
<dbReference type="PANTHER" id="PTHR11066">
    <property type="entry name" value="ACYL-COA THIOESTERASE"/>
    <property type="match status" value="1"/>
</dbReference>
<organism evidence="5 6">
    <name type="scientific">Actinophytocola xinjiangensis</name>
    <dbReference type="NCBI Taxonomy" id="485602"/>
    <lineage>
        <taxon>Bacteria</taxon>
        <taxon>Bacillati</taxon>
        <taxon>Actinomycetota</taxon>
        <taxon>Actinomycetes</taxon>
        <taxon>Pseudonocardiales</taxon>
        <taxon>Pseudonocardiaceae</taxon>
    </lineage>
</organism>
<feature type="domain" description="Acyl-CoA thioesterase-like N-terminal HotDog" evidence="4">
    <location>
        <begin position="36"/>
        <end position="113"/>
    </location>
</feature>
<protein>
    <recommendedName>
        <fullName evidence="7">Acyl-CoA thioesterase-2</fullName>
    </recommendedName>
</protein>
<name>A0A7Z0WMS2_9PSEU</name>
<dbReference type="SUPFAM" id="SSF54637">
    <property type="entry name" value="Thioesterase/thiol ester dehydrase-isomerase"/>
    <property type="match status" value="2"/>
</dbReference>